<sequence length="408" mass="45608">MGFFDARRAPAVVKHGLLRRYCPAFAHKAGSRTGGRVTFLDGYAGAGCYDDDTPGSPLVLLEAARSVADRRDVDAVFIERDPATYARLEEVLADRCKGQPYLPLPGDVDDHLEEVMRRSNDRALFAFLDPFGPALSRERLCWLLKQRAQRRLPTDVLLHVSVRSVWNFGSRLTKAKREQRPLNAQDEAFAGHLDRFLGPDWWRSDFEDAAVVSDPTGSERIAAIALRVAQRYADAVGKETGYLPVSMPVRRRPERAPIFVLTLFTAHAAGVWLFADCIGQAGLDWEEAWRDAEASKEGPDGQMGLFSGGDVSIFDRDAFERNHEEQWISIIQSNIDKLLDERRPLVLQDHTAAVFGSTLGTGARGKHAREAVKRLYRAGQVDHKGTGNFERDRMLRPVQRQWPSGATG</sequence>
<comment type="caution">
    <text evidence="1">The sequence shown here is derived from an EMBL/GenBank/DDBJ whole genome shotgun (WGS) entry which is preliminary data.</text>
</comment>
<dbReference type="EMBL" id="JBHRZI010000018">
    <property type="protein sequence ID" value="MFC3894458.1"/>
    <property type="molecule type" value="Genomic_DNA"/>
</dbReference>
<keyword evidence="2" id="KW-1185">Reference proteome</keyword>
<dbReference type="InterPro" id="IPR031009">
    <property type="entry name" value="Tcm_partner"/>
</dbReference>
<proteinExistence type="predicted"/>
<accession>A0ABV8BXK2</accession>
<dbReference type="NCBIfam" id="TIGR04474">
    <property type="entry name" value="tcm_partner"/>
    <property type="match status" value="1"/>
</dbReference>
<dbReference type="Proteomes" id="UP001595690">
    <property type="component" value="Unassembled WGS sequence"/>
</dbReference>
<organism evidence="1 2">
    <name type="scientific">Lentzea rhizosphaerae</name>
    <dbReference type="NCBI Taxonomy" id="2041025"/>
    <lineage>
        <taxon>Bacteria</taxon>
        <taxon>Bacillati</taxon>
        <taxon>Actinomycetota</taxon>
        <taxon>Actinomycetes</taxon>
        <taxon>Pseudonocardiales</taxon>
        <taxon>Pseudonocardiaceae</taxon>
        <taxon>Lentzea</taxon>
    </lineage>
</organism>
<name>A0ABV8BXK2_9PSEU</name>
<dbReference type="RefSeq" id="WP_382375867.1">
    <property type="nucleotide sequence ID" value="NZ_JBHRZI010000018.1"/>
</dbReference>
<gene>
    <name evidence="1" type="primary">tcmP</name>
    <name evidence="1" type="ORF">ACFOWZ_23510</name>
</gene>
<protein>
    <submittedName>
        <fullName evidence="1">Three-Cys-motif partner protein TcmP</fullName>
    </submittedName>
</protein>
<evidence type="ECO:0000313" key="1">
    <source>
        <dbReference type="EMBL" id="MFC3894458.1"/>
    </source>
</evidence>
<reference evidence="2" key="1">
    <citation type="journal article" date="2019" name="Int. J. Syst. Evol. Microbiol.">
        <title>The Global Catalogue of Microorganisms (GCM) 10K type strain sequencing project: providing services to taxonomists for standard genome sequencing and annotation.</title>
        <authorList>
            <consortium name="The Broad Institute Genomics Platform"/>
            <consortium name="The Broad Institute Genome Sequencing Center for Infectious Disease"/>
            <person name="Wu L."/>
            <person name="Ma J."/>
        </authorList>
    </citation>
    <scope>NUCLEOTIDE SEQUENCE [LARGE SCALE GENOMIC DNA]</scope>
    <source>
        <strain evidence="2">CGMCC 4.7405</strain>
    </source>
</reference>
<evidence type="ECO:0000313" key="2">
    <source>
        <dbReference type="Proteomes" id="UP001595690"/>
    </source>
</evidence>